<accession>A0A9P5PQE0</accession>
<keyword evidence="3" id="KW-1185">Reference proteome</keyword>
<feature type="region of interest" description="Disordered" evidence="1">
    <location>
        <begin position="63"/>
        <end position="95"/>
    </location>
</feature>
<comment type="caution">
    <text evidence="2">The sequence shown here is derived from an EMBL/GenBank/DDBJ whole genome shotgun (WGS) entry which is preliminary data.</text>
</comment>
<dbReference type="Proteomes" id="UP000772434">
    <property type="component" value="Unassembled WGS sequence"/>
</dbReference>
<feature type="compositionally biased region" description="Basic and acidic residues" evidence="1">
    <location>
        <begin position="78"/>
        <end position="87"/>
    </location>
</feature>
<evidence type="ECO:0000313" key="2">
    <source>
        <dbReference type="EMBL" id="KAF9070251.1"/>
    </source>
</evidence>
<gene>
    <name evidence="2" type="ORF">BDP27DRAFT_1362720</name>
</gene>
<proteinExistence type="predicted"/>
<evidence type="ECO:0000256" key="1">
    <source>
        <dbReference type="SAM" id="MobiDB-lite"/>
    </source>
</evidence>
<reference evidence="2" key="1">
    <citation type="submission" date="2020-11" db="EMBL/GenBank/DDBJ databases">
        <authorList>
            <consortium name="DOE Joint Genome Institute"/>
            <person name="Ahrendt S."/>
            <person name="Riley R."/>
            <person name="Andreopoulos W."/>
            <person name="Labutti K."/>
            <person name="Pangilinan J."/>
            <person name="Ruiz-Duenas F.J."/>
            <person name="Barrasa J.M."/>
            <person name="Sanchez-Garcia M."/>
            <person name="Camarero S."/>
            <person name="Miyauchi S."/>
            <person name="Serrano A."/>
            <person name="Linde D."/>
            <person name="Babiker R."/>
            <person name="Drula E."/>
            <person name="Ayuso-Fernandez I."/>
            <person name="Pacheco R."/>
            <person name="Padilla G."/>
            <person name="Ferreira P."/>
            <person name="Barriuso J."/>
            <person name="Kellner H."/>
            <person name="Castanera R."/>
            <person name="Alfaro M."/>
            <person name="Ramirez L."/>
            <person name="Pisabarro A.G."/>
            <person name="Kuo A."/>
            <person name="Tritt A."/>
            <person name="Lipzen A."/>
            <person name="He G."/>
            <person name="Yan M."/>
            <person name="Ng V."/>
            <person name="Cullen D."/>
            <person name="Martin F."/>
            <person name="Rosso M.-N."/>
            <person name="Henrissat B."/>
            <person name="Hibbett D."/>
            <person name="Martinez A.T."/>
            <person name="Grigoriev I.V."/>
        </authorList>
    </citation>
    <scope>NUCLEOTIDE SEQUENCE</scope>
    <source>
        <strain evidence="2">AH 40177</strain>
    </source>
</reference>
<name>A0A9P5PQE0_9AGAR</name>
<dbReference type="EMBL" id="JADNRY010000042">
    <property type="protein sequence ID" value="KAF9070251.1"/>
    <property type="molecule type" value="Genomic_DNA"/>
</dbReference>
<sequence length="183" mass="20415">MAKAAKDESIVMPRKIHLEYLISYGFAFTHSDVPGFIAKAIIELVAETLGTVVNKIEPPPGSFQIPFLRQGSGHKQKGKDGKRERESPNPNSTTCHDELSRIIGAVCSVAKLAWAGNFRPSSMPGGRRFSTWDNCCFAYFWDTRDIQWIASMASQEELKYSIPNSRALAGDLDWYRVSTVATR</sequence>
<evidence type="ECO:0000313" key="3">
    <source>
        <dbReference type="Proteomes" id="UP000772434"/>
    </source>
</evidence>
<protein>
    <submittedName>
        <fullName evidence="2">Uncharacterized protein</fullName>
    </submittedName>
</protein>
<dbReference type="AlphaFoldDB" id="A0A9P5PQE0"/>
<organism evidence="2 3">
    <name type="scientific">Rhodocollybia butyracea</name>
    <dbReference type="NCBI Taxonomy" id="206335"/>
    <lineage>
        <taxon>Eukaryota</taxon>
        <taxon>Fungi</taxon>
        <taxon>Dikarya</taxon>
        <taxon>Basidiomycota</taxon>
        <taxon>Agaricomycotina</taxon>
        <taxon>Agaricomycetes</taxon>
        <taxon>Agaricomycetidae</taxon>
        <taxon>Agaricales</taxon>
        <taxon>Marasmiineae</taxon>
        <taxon>Omphalotaceae</taxon>
        <taxon>Rhodocollybia</taxon>
    </lineage>
</organism>